<evidence type="ECO:0000313" key="1">
    <source>
        <dbReference type="EMBL" id="KAJ9087235.1"/>
    </source>
</evidence>
<comment type="caution">
    <text evidence="1">The sequence shown here is derived from an EMBL/GenBank/DDBJ whole genome shotgun (WGS) entry which is preliminary data.</text>
</comment>
<protein>
    <submittedName>
        <fullName evidence="1">Uncharacterized protein</fullName>
    </submittedName>
</protein>
<dbReference type="EMBL" id="QTSX02000303">
    <property type="protein sequence ID" value="KAJ9087235.1"/>
    <property type="molecule type" value="Genomic_DNA"/>
</dbReference>
<gene>
    <name evidence="1" type="ORF">DSO57_1035086</name>
</gene>
<accession>A0ACC2UJH6</accession>
<sequence length="100" mass="11551">MRHNCGCPRGSKNRFSATQMPTQEGDRREEFDSDAALTQPVQGAQAVRVRSINPWVPKLTWKPTKVIFTKKVRDKEVELTLYVFEAIVKEHLLGKLQIWN</sequence>
<dbReference type="Proteomes" id="UP001165960">
    <property type="component" value="Unassembled WGS sequence"/>
</dbReference>
<reference evidence="1" key="1">
    <citation type="submission" date="2022-04" db="EMBL/GenBank/DDBJ databases">
        <title>Genome of the entomopathogenic fungus Entomophthora muscae.</title>
        <authorList>
            <person name="Elya C."/>
            <person name="Lovett B.R."/>
            <person name="Lee E."/>
            <person name="Macias A.M."/>
            <person name="Hajek A.E."/>
            <person name="De Bivort B.L."/>
            <person name="Kasson M.T."/>
            <person name="De Fine Licht H.H."/>
            <person name="Stajich J.E."/>
        </authorList>
    </citation>
    <scope>NUCLEOTIDE SEQUENCE</scope>
    <source>
        <strain evidence="1">Berkeley</strain>
    </source>
</reference>
<keyword evidence="2" id="KW-1185">Reference proteome</keyword>
<organism evidence="1 2">
    <name type="scientific">Entomophthora muscae</name>
    <dbReference type="NCBI Taxonomy" id="34485"/>
    <lineage>
        <taxon>Eukaryota</taxon>
        <taxon>Fungi</taxon>
        <taxon>Fungi incertae sedis</taxon>
        <taxon>Zoopagomycota</taxon>
        <taxon>Entomophthoromycotina</taxon>
        <taxon>Entomophthoromycetes</taxon>
        <taxon>Entomophthorales</taxon>
        <taxon>Entomophthoraceae</taxon>
        <taxon>Entomophthora</taxon>
    </lineage>
</organism>
<evidence type="ECO:0000313" key="2">
    <source>
        <dbReference type="Proteomes" id="UP001165960"/>
    </source>
</evidence>
<name>A0ACC2UJH6_9FUNG</name>
<proteinExistence type="predicted"/>